<evidence type="ECO:0000313" key="2">
    <source>
        <dbReference type="EMBL" id="MBD2840849.1"/>
    </source>
</evidence>
<evidence type="ECO:0000256" key="1">
    <source>
        <dbReference type="SAM" id="MobiDB-lite"/>
    </source>
</evidence>
<evidence type="ECO:0008006" key="4">
    <source>
        <dbReference type="Google" id="ProtNLM"/>
    </source>
</evidence>
<feature type="region of interest" description="Disordered" evidence="1">
    <location>
        <begin position="139"/>
        <end position="165"/>
    </location>
</feature>
<evidence type="ECO:0000313" key="3">
    <source>
        <dbReference type="Proteomes" id="UP000635384"/>
    </source>
</evidence>
<accession>A0ABR8KKM6</accession>
<keyword evidence="3" id="KW-1185">Reference proteome</keyword>
<feature type="compositionally biased region" description="Basic and acidic residues" evidence="1">
    <location>
        <begin position="140"/>
        <end position="156"/>
    </location>
</feature>
<reference evidence="2 3" key="1">
    <citation type="submission" date="2020-09" db="EMBL/GenBank/DDBJ databases">
        <authorList>
            <person name="Yoon J.-W."/>
        </authorList>
    </citation>
    <scope>NUCLEOTIDE SEQUENCE [LARGE SCALE GENOMIC DNA]</scope>
    <source>
        <strain evidence="2 3">KMU-140</strain>
    </source>
</reference>
<organism evidence="2 3">
    <name type="scientific">Erythrobacter rubeus</name>
    <dbReference type="NCBI Taxonomy" id="2760803"/>
    <lineage>
        <taxon>Bacteria</taxon>
        <taxon>Pseudomonadati</taxon>
        <taxon>Pseudomonadota</taxon>
        <taxon>Alphaproteobacteria</taxon>
        <taxon>Sphingomonadales</taxon>
        <taxon>Erythrobacteraceae</taxon>
        <taxon>Erythrobacter/Porphyrobacter group</taxon>
        <taxon>Erythrobacter</taxon>
    </lineage>
</organism>
<dbReference type="RefSeq" id="WP_190786436.1">
    <property type="nucleotide sequence ID" value="NZ_JACXLC010000001.1"/>
</dbReference>
<dbReference type="EMBL" id="JACXLC010000001">
    <property type="protein sequence ID" value="MBD2840849.1"/>
    <property type="molecule type" value="Genomic_DNA"/>
</dbReference>
<comment type="caution">
    <text evidence="2">The sequence shown here is derived from an EMBL/GenBank/DDBJ whole genome shotgun (WGS) entry which is preliminary data.</text>
</comment>
<sequence length="165" mass="17675">MADRLSRSMTWLLAGSILLGGCGSPEEAPREPDQAEIGNAPVSSEPKADDGASDAVSGEADSAMIPARYHGVWDFEGGTCERTSDLLMEISASEILFYESLGLVTATEPDGDDVIVTLDMEGEGETWTQQTRFSLVGEGDELRLHTSDGEQPKEADTYPSKRCAD</sequence>
<proteinExistence type="predicted"/>
<dbReference type="PROSITE" id="PS51257">
    <property type="entry name" value="PROKAR_LIPOPROTEIN"/>
    <property type="match status" value="1"/>
</dbReference>
<name>A0ABR8KKM6_9SPHN</name>
<feature type="region of interest" description="Disordered" evidence="1">
    <location>
        <begin position="23"/>
        <end position="60"/>
    </location>
</feature>
<dbReference type="Proteomes" id="UP000635384">
    <property type="component" value="Unassembled WGS sequence"/>
</dbReference>
<gene>
    <name evidence="2" type="ORF">IB285_01110</name>
</gene>
<protein>
    <recommendedName>
        <fullName evidence="4">Lipoprotein</fullName>
    </recommendedName>
</protein>